<comment type="catalytic activity">
    <reaction evidence="4">
        <text>L-alanine = D-alanine</text>
        <dbReference type="Rhea" id="RHEA:20249"/>
        <dbReference type="ChEBI" id="CHEBI:57416"/>
        <dbReference type="ChEBI" id="CHEBI:57972"/>
        <dbReference type="EC" id="5.1.1.1"/>
    </reaction>
</comment>
<accession>W8T4F7</accession>
<reference evidence="8 9" key="1">
    <citation type="journal article" date="2014" name="Genome Announc.">
        <title>Complete Genome Sequence of Amino Acid-Utilizing Eubacterium acidaminophilum al-2 (DSM 3953).</title>
        <authorList>
            <person name="Poehlein A."/>
            <person name="Andreesen J.R."/>
            <person name="Daniel R."/>
        </authorList>
    </citation>
    <scope>NUCLEOTIDE SEQUENCE [LARGE SCALE GENOMIC DNA]</scope>
    <source>
        <strain evidence="8 9">DSM 3953</strain>
    </source>
</reference>
<dbReference type="Proteomes" id="UP000019591">
    <property type="component" value="Chromosome"/>
</dbReference>
<comment type="pathway">
    <text evidence="4">Amino-acid biosynthesis; D-alanine biosynthesis; D-alanine from L-alanine: step 1/1.</text>
</comment>
<proteinExistence type="inferred from homology"/>
<evidence type="ECO:0000256" key="5">
    <source>
        <dbReference type="PIRSR" id="PIRSR600821-50"/>
    </source>
</evidence>
<dbReference type="PRINTS" id="PR00992">
    <property type="entry name" value="ALARACEMASE"/>
</dbReference>
<feature type="domain" description="Alanine racemase C-terminal" evidence="7">
    <location>
        <begin position="246"/>
        <end position="371"/>
    </location>
</feature>
<dbReference type="STRING" id="1286171.EAL2_c03970"/>
<dbReference type="HAMAP" id="MF_01201">
    <property type="entry name" value="Ala_racemase"/>
    <property type="match status" value="1"/>
</dbReference>
<dbReference type="InterPro" id="IPR020622">
    <property type="entry name" value="Ala_racemase_pyridoxalP-BS"/>
</dbReference>
<evidence type="ECO:0000256" key="3">
    <source>
        <dbReference type="ARBA" id="ARBA00023235"/>
    </source>
</evidence>
<dbReference type="OrthoDB" id="9813814at2"/>
<evidence type="ECO:0000256" key="2">
    <source>
        <dbReference type="ARBA" id="ARBA00022898"/>
    </source>
</evidence>
<dbReference type="PROSITE" id="PS00395">
    <property type="entry name" value="ALANINE_RACEMASE"/>
    <property type="match status" value="1"/>
</dbReference>
<dbReference type="AlphaFoldDB" id="W8T4F7"/>
<dbReference type="UniPathway" id="UPA00042">
    <property type="reaction ID" value="UER00497"/>
</dbReference>
<dbReference type="GO" id="GO:0008784">
    <property type="term" value="F:alanine racemase activity"/>
    <property type="evidence" value="ECO:0007669"/>
    <property type="project" value="UniProtKB-UniRule"/>
</dbReference>
<dbReference type="EMBL" id="CP007452">
    <property type="protein sequence ID" value="AHM55700.1"/>
    <property type="molecule type" value="Genomic_DNA"/>
</dbReference>
<evidence type="ECO:0000313" key="8">
    <source>
        <dbReference type="EMBL" id="AHM55700.1"/>
    </source>
</evidence>
<feature type="active site" description="Proton acceptor; specific for D-alanine" evidence="4">
    <location>
        <position position="38"/>
    </location>
</feature>
<protein>
    <recommendedName>
        <fullName evidence="4">Alanine racemase</fullName>
        <ecNumber evidence="4">5.1.1.1</ecNumber>
    </recommendedName>
</protein>
<dbReference type="CDD" id="cd00430">
    <property type="entry name" value="PLPDE_III_AR"/>
    <property type="match status" value="1"/>
</dbReference>
<dbReference type="KEGG" id="eac:EAL2_c03970"/>
<organism evidence="8 9">
    <name type="scientific">Peptoclostridium acidaminophilum DSM 3953</name>
    <dbReference type="NCBI Taxonomy" id="1286171"/>
    <lineage>
        <taxon>Bacteria</taxon>
        <taxon>Bacillati</taxon>
        <taxon>Bacillota</taxon>
        <taxon>Clostridia</taxon>
        <taxon>Peptostreptococcales</taxon>
        <taxon>Peptoclostridiaceae</taxon>
        <taxon>Peptoclostridium</taxon>
    </lineage>
</organism>
<dbReference type="GO" id="GO:0030632">
    <property type="term" value="P:D-alanine biosynthetic process"/>
    <property type="evidence" value="ECO:0007669"/>
    <property type="project" value="UniProtKB-UniRule"/>
</dbReference>
<dbReference type="GO" id="GO:0005829">
    <property type="term" value="C:cytosol"/>
    <property type="evidence" value="ECO:0007669"/>
    <property type="project" value="TreeGrafter"/>
</dbReference>
<dbReference type="HOGENOM" id="CLU_028393_2_2_9"/>
<dbReference type="eggNOG" id="COG0787">
    <property type="taxonomic scope" value="Bacteria"/>
</dbReference>
<dbReference type="PANTHER" id="PTHR30511:SF0">
    <property type="entry name" value="ALANINE RACEMASE, CATABOLIC-RELATED"/>
    <property type="match status" value="1"/>
</dbReference>
<dbReference type="InterPro" id="IPR029066">
    <property type="entry name" value="PLP-binding_barrel"/>
</dbReference>
<feature type="binding site" evidence="4 6">
    <location>
        <position position="136"/>
    </location>
    <ligand>
        <name>substrate</name>
    </ligand>
</feature>
<dbReference type="PATRIC" id="fig|1286171.3.peg.338"/>
<keyword evidence="2 4" id="KW-0663">Pyridoxal phosphate</keyword>
<evidence type="ECO:0000259" key="7">
    <source>
        <dbReference type="SMART" id="SM01005"/>
    </source>
</evidence>
<feature type="active site" description="Proton acceptor; specific for L-alanine" evidence="4">
    <location>
        <position position="267"/>
    </location>
</feature>
<gene>
    <name evidence="8" type="primary">alr</name>
    <name evidence="8" type="ORF">EAL2_c03970</name>
</gene>
<evidence type="ECO:0000256" key="4">
    <source>
        <dbReference type="HAMAP-Rule" id="MF_01201"/>
    </source>
</evidence>
<dbReference type="SUPFAM" id="SSF50621">
    <property type="entry name" value="Alanine racemase C-terminal domain-like"/>
    <property type="match status" value="1"/>
</dbReference>
<name>W8T4F7_PEPAC</name>
<keyword evidence="9" id="KW-1185">Reference proteome</keyword>
<evidence type="ECO:0000256" key="1">
    <source>
        <dbReference type="ARBA" id="ARBA00001933"/>
    </source>
</evidence>
<evidence type="ECO:0000256" key="6">
    <source>
        <dbReference type="PIRSR" id="PIRSR600821-52"/>
    </source>
</evidence>
<sequence>MKYKNRPWAEINVENLRENFRNIKSLTKEGTKVCAVVKANAYGHGSVQVAKILIEEGADYLAVASEGEAIELRQAGIKTPILCLGFVPEVVYEEAIANELDITIYSLDAAEKLSKEAVRLGKNARVHIKLDTGMSRLGFQVEDASVDAIEKIVGMPGIELVGVFTHFAKADEKDKTFTEHQYDGYMKIVSEVEKRGVKIQIKHVCNSAGTMDMPQYHMDMVRPGIILYGLYPSDEVMKERLELKPVMTFKASVSHVKDLEAGRGIGYGLRYVTEKTTRVATMPIGYADGFTRMLSGKVSVKVNGTVVPVIGNICMDQSMLNVDAVETKVGDEVVIFGEDIDARVERIAQALGTINYEIVCMVARRIPRVYMEKNTVLQVVDYLVE</sequence>
<dbReference type="RefSeq" id="WP_025434738.1">
    <property type="nucleotide sequence ID" value="NZ_CP007452.1"/>
</dbReference>
<dbReference type="PANTHER" id="PTHR30511">
    <property type="entry name" value="ALANINE RACEMASE"/>
    <property type="match status" value="1"/>
</dbReference>
<dbReference type="EC" id="5.1.1.1" evidence="4"/>
<dbReference type="Pfam" id="PF00842">
    <property type="entry name" value="Ala_racemase_C"/>
    <property type="match status" value="1"/>
</dbReference>
<dbReference type="FunFam" id="3.20.20.10:FF:000002">
    <property type="entry name" value="Alanine racemase"/>
    <property type="match status" value="1"/>
</dbReference>
<dbReference type="NCBIfam" id="TIGR00492">
    <property type="entry name" value="alr"/>
    <property type="match status" value="1"/>
</dbReference>
<feature type="binding site" evidence="4 6">
    <location>
        <position position="315"/>
    </location>
    <ligand>
        <name>substrate</name>
    </ligand>
</feature>
<dbReference type="Gene3D" id="2.40.37.10">
    <property type="entry name" value="Lyase, Ornithine Decarboxylase, Chain A, domain 1"/>
    <property type="match status" value="1"/>
</dbReference>
<keyword evidence="3 4" id="KW-0413">Isomerase</keyword>
<dbReference type="GO" id="GO:0030170">
    <property type="term" value="F:pyridoxal phosphate binding"/>
    <property type="evidence" value="ECO:0007669"/>
    <property type="project" value="UniProtKB-UniRule"/>
</dbReference>
<feature type="modified residue" description="N6-(pyridoxal phosphate)lysine" evidence="4 5">
    <location>
        <position position="38"/>
    </location>
</feature>
<comment type="cofactor">
    <cofactor evidence="1 4 5">
        <name>pyridoxal 5'-phosphate</name>
        <dbReference type="ChEBI" id="CHEBI:597326"/>
    </cofactor>
</comment>
<comment type="function">
    <text evidence="4">Catalyzes the interconversion of L-alanine and D-alanine. May also act on other amino acids.</text>
</comment>
<dbReference type="InterPro" id="IPR001608">
    <property type="entry name" value="Ala_racemase_N"/>
</dbReference>
<dbReference type="GO" id="GO:0009252">
    <property type="term" value="P:peptidoglycan biosynthetic process"/>
    <property type="evidence" value="ECO:0007669"/>
    <property type="project" value="TreeGrafter"/>
</dbReference>
<comment type="similarity">
    <text evidence="4">Belongs to the alanine racemase family.</text>
</comment>
<dbReference type="InterPro" id="IPR000821">
    <property type="entry name" value="Ala_racemase"/>
</dbReference>
<dbReference type="Gene3D" id="3.20.20.10">
    <property type="entry name" value="Alanine racemase"/>
    <property type="match status" value="1"/>
</dbReference>
<dbReference type="Pfam" id="PF01168">
    <property type="entry name" value="Ala_racemase_N"/>
    <property type="match status" value="1"/>
</dbReference>
<evidence type="ECO:0000313" key="9">
    <source>
        <dbReference type="Proteomes" id="UP000019591"/>
    </source>
</evidence>
<dbReference type="SMART" id="SM01005">
    <property type="entry name" value="Ala_racemase_C"/>
    <property type="match status" value="1"/>
</dbReference>
<dbReference type="SUPFAM" id="SSF51419">
    <property type="entry name" value="PLP-binding barrel"/>
    <property type="match status" value="1"/>
</dbReference>
<dbReference type="InterPro" id="IPR009006">
    <property type="entry name" value="Ala_racemase/Decarboxylase_C"/>
</dbReference>
<dbReference type="InterPro" id="IPR011079">
    <property type="entry name" value="Ala_racemase_C"/>
</dbReference>